<dbReference type="OrthoDB" id="3364736at2759"/>
<reference evidence="2 3" key="1">
    <citation type="journal article" date="2019" name="Nat. Ecol. Evol.">
        <title>Megaphylogeny resolves global patterns of mushroom evolution.</title>
        <authorList>
            <person name="Varga T."/>
            <person name="Krizsan K."/>
            <person name="Foldi C."/>
            <person name="Dima B."/>
            <person name="Sanchez-Garcia M."/>
            <person name="Sanchez-Ramirez S."/>
            <person name="Szollosi G.J."/>
            <person name="Szarkandi J.G."/>
            <person name="Papp V."/>
            <person name="Albert L."/>
            <person name="Andreopoulos W."/>
            <person name="Angelini C."/>
            <person name="Antonin V."/>
            <person name="Barry K.W."/>
            <person name="Bougher N.L."/>
            <person name="Buchanan P."/>
            <person name="Buyck B."/>
            <person name="Bense V."/>
            <person name="Catcheside P."/>
            <person name="Chovatia M."/>
            <person name="Cooper J."/>
            <person name="Damon W."/>
            <person name="Desjardin D."/>
            <person name="Finy P."/>
            <person name="Geml J."/>
            <person name="Haridas S."/>
            <person name="Hughes K."/>
            <person name="Justo A."/>
            <person name="Karasinski D."/>
            <person name="Kautmanova I."/>
            <person name="Kiss B."/>
            <person name="Kocsube S."/>
            <person name="Kotiranta H."/>
            <person name="LaButti K.M."/>
            <person name="Lechner B.E."/>
            <person name="Liimatainen K."/>
            <person name="Lipzen A."/>
            <person name="Lukacs Z."/>
            <person name="Mihaltcheva S."/>
            <person name="Morgado L.N."/>
            <person name="Niskanen T."/>
            <person name="Noordeloos M.E."/>
            <person name="Ohm R.A."/>
            <person name="Ortiz-Santana B."/>
            <person name="Ovrebo C."/>
            <person name="Racz N."/>
            <person name="Riley R."/>
            <person name="Savchenko A."/>
            <person name="Shiryaev A."/>
            <person name="Soop K."/>
            <person name="Spirin V."/>
            <person name="Szebenyi C."/>
            <person name="Tomsovsky M."/>
            <person name="Tulloss R.E."/>
            <person name="Uehling J."/>
            <person name="Grigoriev I.V."/>
            <person name="Vagvolgyi C."/>
            <person name="Papp T."/>
            <person name="Martin F.M."/>
            <person name="Miettinen O."/>
            <person name="Hibbett D.S."/>
            <person name="Nagy L.G."/>
        </authorList>
    </citation>
    <scope>NUCLEOTIDE SEQUENCE [LARGE SCALE GENOMIC DNA]</scope>
    <source>
        <strain evidence="2 3">CBS 309.79</strain>
    </source>
</reference>
<name>A0A5C3QJE0_9AGAR</name>
<feature type="compositionally biased region" description="Low complexity" evidence="1">
    <location>
        <begin position="208"/>
        <end position="224"/>
    </location>
</feature>
<proteinExistence type="predicted"/>
<dbReference type="Proteomes" id="UP000305067">
    <property type="component" value="Unassembled WGS sequence"/>
</dbReference>
<organism evidence="2 3">
    <name type="scientific">Pterulicium gracile</name>
    <dbReference type="NCBI Taxonomy" id="1884261"/>
    <lineage>
        <taxon>Eukaryota</taxon>
        <taxon>Fungi</taxon>
        <taxon>Dikarya</taxon>
        <taxon>Basidiomycota</taxon>
        <taxon>Agaricomycotina</taxon>
        <taxon>Agaricomycetes</taxon>
        <taxon>Agaricomycetidae</taxon>
        <taxon>Agaricales</taxon>
        <taxon>Pleurotineae</taxon>
        <taxon>Pterulaceae</taxon>
        <taxon>Pterulicium</taxon>
    </lineage>
</organism>
<feature type="region of interest" description="Disordered" evidence="1">
    <location>
        <begin position="188"/>
        <end position="244"/>
    </location>
</feature>
<feature type="region of interest" description="Disordered" evidence="1">
    <location>
        <begin position="1"/>
        <end position="27"/>
    </location>
</feature>
<evidence type="ECO:0000313" key="3">
    <source>
        <dbReference type="Proteomes" id="UP000305067"/>
    </source>
</evidence>
<dbReference type="InterPro" id="IPR004354">
    <property type="entry name" value="Meiotic_Rec114"/>
</dbReference>
<evidence type="ECO:0000256" key="1">
    <source>
        <dbReference type="SAM" id="MobiDB-lite"/>
    </source>
</evidence>
<accession>A0A5C3QJE0</accession>
<protein>
    <submittedName>
        <fullName evidence="2">Uncharacterized protein</fullName>
    </submittedName>
</protein>
<feature type="compositionally biased region" description="Low complexity" evidence="1">
    <location>
        <begin position="11"/>
        <end position="27"/>
    </location>
</feature>
<feature type="compositionally biased region" description="Low complexity" evidence="1">
    <location>
        <begin position="304"/>
        <end position="356"/>
    </location>
</feature>
<feature type="region of interest" description="Disordered" evidence="1">
    <location>
        <begin position="300"/>
        <end position="356"/>
    </location>
</feature>
<evidence type="ECO:0000313" key="2">
    <source>
        <dbReference type="EMBL" id="TFL01458.1"/>
    </source>
</evidence>
<sequence length="434" mass="46242">MHSILTKYSRQYPSGASQSQSQSNQQEWQHYVNPTIKLTLTKTKDATGRINRAELTVVWSMNVGADDMDVDGQQIIFENLDLLAFPATYQPNNPPLKAVYRDAVVGIRYQYPAVPGPGVIPTFRRFQVIFDSAHSATAFISAIEDICPCKYNVPTANPARTMSMAPPNAHRTATASKSIMSLNRTATIQVPPPARRPQPSSVNQLQRSSSPNSLSSLSSLVVSSDPPPLPFSTSSSDALRGGGTILHSSRHATISVHHDGDAPSSDSSIVLPGAFRHAHTNAQRTTQVGAQQHSNLAHAPTLYSAPGSNSVPSSSLPHSSSQQTITSSSSSSNDLSAPASTSIPTPASAPTTASASSSTTFSAATSSTAPPRPFSQSNVSPFLDALKETTPSLHDLSTAELETLVASVIWEEGFQELVQKLDKMWAIQGVLRSM</sequence>
<dbReference type="GO" id="GO:0007131">
    <property type="term" value="P:reciprocal meiotic recombination"/>
    <property type="evidence" value="ECO:0007669"/>
    <property type="project" value="InterPro"/>
</dbReference>
<feature type="region of interest" description="Disordered" evidence="1">
    <location>
        <begin position="162"/>
        <end position="181"/>
    </location>
</feature>
<dbReference type="Pfam" id="PF03525">
    <property type="entry name" value="Meiotic_rec114"/>
    <property type="match status" value="1"/>
</dbReference>
<feature type="compositionally biased region" description="Polar residues" evidence="1">
    <location>
        <begin position="198"/>
        <end position="207"/>
    </location>
</feature>
<gene>
    <name evidence="2" type="ORF">BDV98DRAFT_593341</name>
</gene>
<keyword evidence="3" id="KW-1185">Reference proteome</keyword>
<dbReference type="AlphaFoldDB" id="A0A5C3QJE0"/>
<feature type="compositionally biased region" description="Polar residues" evidence="1">
    <location>
        <begin position="171"/>
        <end position="181"/>
    </location>
</feature>
<dbReference type="EMBL" id="ML178825">
    <property type="protein sequence ID" value="TFL01458.1"/>
    <property type="molecule type" value="Genomic_DNA"/>
</dbReference>